<dbReference type="EMBL" id="AP025523">
    <property type="protein sequence ID" value="BDE05197.1"/>
    <property type="molecule type" value="Genomic_DNA"/>
</dbReference>
<evidence type="ECO:0000313" key="4">
    <source>
        <dbReference type="Proteomes" id="UP001317532"/>
    </source>
</evidence>
<feature type="signal peptide" evidence="1">
    <location>
        <begin position="1"/>
        <end position="28"/>
    </location>
</feature>
<keyword evidence="1" id="KW-0732">Signal</keyword>
<keyword evidence="4" id="KW-1185">Reference proteome</keyword>
<accession>A0AAN1XVS4</accession>
<proteinExistence type="predicted"/>
<dbReference type="SUPFAM" id="SSF53955">
    <property type="entry name" value="Lysozyme-like"/>
    <property type="match status" value="1"/>
</dbReference>
<dbReference type="Proteomes" id="UP001317532">
    <property type="component" value="Chromosome"/>
</dbReference>
<organism evidence="3 4">
    <name type="scientific">Vulcanimicrobium alpinum</name>
    <dbReference type="NCBI Taxonomy" id="3016050"/>
    <lineage>
        <taxon>Bacteria</taxon>
        <taxon>Bacillati</taxon>
        <taxon>Vulcanimicrobiota</taxon>
        <taxon>Vulcanimicrobiia</taxon>
        <taxon>Vulcanimicrobiales</taxon>
        <taxon>Vulcanimicrobiaceae</taxon>
        <taxon>Vulcanimicrobium</taxon>
    </lineage>
</organism>
<dbReference type="AlphaFoldDB" id="A0AAN1XVS4"/>
<dbReference type="KEGG" id="vab:WPS_04730"/>
<feature type="domain" description="Transglycosylase SLT" evidence="2">
    <location>
        <begin position="63"/>
        <end position="161"/>
    </location>
</feature>
<protein>
    <recommendedName>
        <fullName evidence="2">Transglycosylase SLT domain-containing protein</fullName>
    </recommendedName>
</protein>
<dbReference type="Gene3D" id="1.10.530.10">
    <property type="match status" value="1"/>
</dbReference>
<dbReference type="PANTHER" id="PTHR37423">
    <property type="entry name" value="SOLUBLE LYTIC MUREIN TRANSGLYCOSYLASE-RELATED"/>
    <property type="match status" value="1"/>
</dbReference>
<dbReference type="CDD" id="cd00254">
    <property type="entry name" value="LT-like"/>
    <property type="match status" value="1"/>
</dbReference>
<feature type="chain" id="PRO_5042915599" description="Transglycosylase SLT domain-containing protein" evidence="1">
    <location>
        <begin position="29"/>
        <end position="250"/>
    </location>
</feature>
<dbReference type="Pfam" id="PF01464">
    <property type="entry name" value="SLT"/>
    <property type="match status" value="1"/>
</dbReference>
<dbReference type="PANTHER" id="PTHR37423:SF2">
    <property type="entry name" value="MEMBRANE-BOUND LYTIC MUREIN TRANSGLYCOSYLASE C"/>
    <property type="match status" value="1"/>
</dbReference>
<gene>
    <name evidence="3" type="ORF">WPS_04730</name>
</gene>
<dbReference type="InterPro" id="IPR023346">
    <property type="entry name" value="Lysozyme-like_dom_sf"/>
</dbReference>
<evidence type="ECO:0000313" key="3">
    <source>
        <dbReference type="EMBL" id="BDE05197.1"/>
    </source>
</evidence>
<reference evidence="3 4" key="1">
    <citation type="journal article" date="2022" name="ISME Commun">
        <title>Vulcanimicrobium alpinus gen. nov. sp. nov., the first cultivated representative of the candidate phylum 'Eremiobacterota', is a metabolically versatile aerobic anoxygenic phototroph.</title>
        <authorList>
            <person name="Yabe S."/>
            <person name="Muto K."/>
            <person name="Abe K."/>
            <person name="Yokota A."/>
            <person name="Staudigel H."/>
            <person name="Tebo B.M."/>
        </authorList>
    </citation>
    <scope>NUCLEOTIDE SEQUENCE [LARGE SCALE GENOMIC DNA]</scope>
    <source>
        <strain evidence="3 4">WC8-2</strain>
    </source>
</reference>
<sequence>MHRPLTLRSAAAMFVIAAAALTAVPAAAQTPLSSEATYAVVLRTLNPKLPVETARAYARSVMANAWRTHLDPRFIMSIVTVESRWRSNAVSRVGARGLGQLMPQTAANLGVDAWSPGDNLHGTSSYLKKLLDHFAGKKNAVTLAIAGYNAGPKAVERYHGVPPYSETQNYVVRVLRVWKTLNARIGNAFAPAPEAIAAKTPDERQWVTTSESALSPAVVAPALAPAAPAAATTGAGAADAAGPGSVQPIK</sequence>
<evidence type="ECO:0000256" key="1">
    <source>
        <dbReference type="SAM" id="SignalP"/>
    </source>
</evidence>
<dbReference type="RefSeq" id="WP_317996259.1">
    <property type="nucleotide sequence ID" value="NZ_AP025523.1"/>
</dbReference>
<evidence type="ECO:0000259" key="2">
    <source>
        <dbReference type="Pfam" id="PF01464"/>
    </source>
</evidence>
<name>A0AAN1XVS4_UNVUL</name>
<dbReference type="InterPro" id="IPR008258">
    <property type="entry name" value="Transglycosylase_SLT_dom_1"/>
</dbReference>